<protein>
    <submittedName>
        <fullName evidence="1">DUF262 domain-containing protein</fullName>
    </submittedName>
</protein>
<gene>
    <name evidence="1" type="ORF">NWP22_04440</name>
</gene>
<sequence length="81" mass="9436">MQVKKQPIYQFLEGRNKSFVIPVYQRDYAWKQSNLYNIATAKVIRTFTIPYPLSPIPYSLLTIPYSLFPVPCSLFPVPLKP</sequence>
<proteinExistence type="predicted"/>
<name>A0ABT6KBK4_9CYAN</name>
<dbReference type="EMBL" id="JANQDF010000041">
    <property type="protein sequence ID" value="MDH6105128.1"/>
    <property type="molecule type" value="Genomic_DNA"/>
</dbReference>
<dbReference type="RefSeq" id="WP_280793677.1">
    <property type="nucleotide sequence ID" value="NZ_JANQDF010000041.1"/>
</dbReference>
<comment type="caution">
    <text evidence="1">The sequence shown here is derived from an EMBL/GenBank/DDBJ whole genome shotgun (WGS) entry which is preliminary data.</text>
</comment>
<accession>A0ABT6KBK4</accession>
<organism evidence="1 2">
    <name type="scientific">Anabaenopsis tanganyikae CS-531</name>
    <dbReference type="NCBI Taxonomy" id="2785304"/>
    <lineage>
        <taxon>Bacteria</taxon>
        <taxon>Bacillati</taxon>
        <taxon>Cyanobacteriota</taxon>
        <taxon>Cyanophyceae</taxon>
        <taxon>Nostocales</taxon>
        <taxon>Nodulariaceae</taxon>
        <taxon>Anabaenopsis</taxon>
        <taxon>Anabaenopsis tanganyikae</taxon>
    </lineage>
</organism>
<keyword evidence="2" id="KW-1185">Reference proteome</keyword>
<reference evidence="1 2" key="1">
    <citation type="journal article" date="2023" name="J. Phycol.">
        <title>Chrysosporum ovalisporum is synonymous with the true-branching cyanobacterium Umezakia natans (Nostocales/Aphanizomenonaceae).</title>
        <authorList>
            <person name="McGregor G.B."/>
            <person name="Sendall B.C."/>
            <person name="Niiyama Y."/>
            <person name="Tuji A."/>
            <person name="Willis A."/>
        </authorList>
    </citation>
    <scope>NUCLEOTIDE SEQUENCE [LARGE SCALE GENOMIC DNA]</scope>
    <source>
        <strain evidence="1 2">CS-531</strain>
    </source>
</reference>
<evidence type="ECO:0000313" key="1">
    <source>
        <dbReference type="EMBL" id="MDH6105128.1"/>
    </source>
</evidence>
<dbReference type="Proteomes" id="UP001159386">
    <property type="component" value="Unassembled WGS sequence"/>
</dbReference>
<evidence type="ECO:0000313" key="2">
    <source>
        <dbReference type="Proteomes" id="UP001159386"/>
    </source>
</evidence>